<reference evidence="3" key="1">
    <citation type="submission" date="2018-05" db="EMBL/GenBank/DDBJ databases">
        <authorList>
            <person name="Lanie J.A."/>
            <person name="Ng W.-L."/>
            <person name="Kazmierczak K.M."/>
            <person name="Andrzejewski T.M."/>
            <person name="Davidsen T.M."/>
            <person name="Wayne K.J."/>
            <person name="Tettelin H."/>
            <person name="Glass J.I."/>
            <person name="Rusch D."/>
            <person name="Podicherti R."/>
            <person name="Tsui H.-C.T."/>
            <person name="Winkler M.E."/>
        </authorList>
    </citation>
    <scope>NUCLEOTIDE SEQUENCE</scope>
</reference>
<dbReference type="SUPFAM" id="SSF53756">
    <property type="entry name" value="UDP-Glycosyltransferase/glycogen phosphorylase"/>
    <property type="match status" value="1"/>
</dbReference>
<name>A0A382C7A4_9ZZZZ</name>
<sequence>VRLSSIGDVIHTLPAYSALRNAWPSTHLGWAVEPAAAPLLRRIPNGPSVHVLDTHAWRRSFWRPESLRSMRGAINQLREARYELALDFQGLMKSAIFARVSGARVWGLADRDLREPFASRLYDASAPPSDPEAHIIERSLHLVETTGVSKSRPRFPPVHNRKDERLVGAELDELGIEQFIVMHGSANWQSKRWPLEQQTAVGRDLYRQSGMTVLWCWGPGEQRSAHRLAAIAGEGNMAAFPTTLPQLAALLNRAQLFVGGDSAPLHLAVANQTPTVGVFGPTSPHRLGPIDPADQVVVSLQPCSYCHQRRCPLGTRA</sequence>
<proteinExistence type="predicted"/>
<dbReference type="GO" id="GO:0005829">
    <property type="term" value="C:cytosol"/>
    <property type="evidence" value="ECO:0007669"/>
    <property type="project" value="TreeGrafter"/>
</dbReference>
<dbReference type="GO" id="GO:0009244">
    <property type="term" value="P:lipopolysaccharide core region biosynthetic process"/>
    <property type="evidence" value="ECO:0007669"/>
    <property type="project" value="TreeGrafter"/>
</dbReference>
<dbReference type="InterPro" id="IPR002201">
    <property type="entry name" value="Glyco_trans_9"/>
</dbReference>
<evidence type="ECO:0000256" key="2">
    <source>
        <dbReference type="ARBA" id="ARBA00022679"/>
    </source>
</evidence>
<keyword evidence="2" id="KW-0808">Transferase</keyword>
<feature type="non-terminal residue" evidence="3">
    <location>
        <position position="1"/>
    </location>
</feature>
<dbReference type="EMBL" id="UINC01033156">
    <property type="protein sequence ID" value="SVB21988.1"/>
    <property type="molecule type" value="Genomic_DNA"/>
</dbReference>
<dbReference type="Pfam" id="PF01075">
    <property type="entry name" value="Glyco_transf_9"/>
    <property type="match status" value="1"/>
</dbReference>
<dbReference type="PANTHER" id="PTHR30160:SF1">
    <property type="entry name" value="LIPOPOLYSACCHARIDE 1,2-N-ACETYLGLUCOSAMINETRANSFERASE-RELATED"/>
    <property type="match status" value="1"/>
</dbReference>
<evidence type="ECO:0000313" key="3">
    <source>
        <dbReference type="EMBL" id="SVB21988.1"/>
    </source>
</evidence>
<dbReference type="CDD" id="cd03789">
    <property type="entry name" value="GT9_LPS_heptosyltransferase"/>
    <property type="match status" value="1"/>
</dbReference>
<dbReference type="PANTHER" id="PTHR30160">
    <property type="entry name" value="TETRAACYLDISACCHARIDE 4'-KINASE-RELATED"/>
    <property type="match status" value="1"/>
</dbReference>
<organism evidence="3">
    <name type="scientific">marine metagenome</name>
    <dbReference type="NCBI Taxonomy" id="408172"/>
    <lineage>
        <taxon>unclassified sequences</taxon>
        <taxon>metagenomes</taxon>
        <taxon>ecological metagenomes</taxon>
    </lineage>
</organism>
<feature type="non-terminal residue" evidence="3">
    <location>
        <position position="317"/>
    </location>
</feature>
<dbReference type="InterPro" id="IPR051199">
    <property type="entry name" value="LPS_LOS_Heptosyltrfase"/>
</dbReference>
<evidence type="ECO:0008006" key="4">
    <source>
        <dbReference type="Google" id="ProtNLM"/>
    </source>
</evidence>
<keyword evidence="1" id="KW-0328">Glycosyltransferase</keyword>
<dbReference type="AlphaFoldDB" id="A0A382C7A4"/>
<protein>
    <recommendedName>
        <fullName evidence="4">Lipopolysaccharide heptosyltransferase I</fullName>
    </recommendedName>
</protein>
<evidence type="ECO:0000256" key="1">
    <source>
        <dbReference type="ARBA" id="ARBA00022676"/>
    </source>
</evidence>
<dbReference type="GO" id="GO:0008713">
    <property type="term" value="F:ADP-heptose-lipopolysaccharide heptosyltransferase activity"/>
    <property type="evidence" value="ECO:0007669"/>
    <property type="project" value="TreeGrafter"/>
</dbReference>
<dbReference type="Gene3D" id="3.40.50.2000">
    <property type="entry name" value="Glycogen Phosphorylase B"/>
    <property type="match status" value="2"/>
</dbReference>
<gene>
    <name evidence="3" type="ORF">METZ01_LOCUS174842</name>
</gene>
<accession>A0A382C7A4</accession>